<organism evidence="5">
    <name type="scientific">marine sediment metagenome</name>
    <dbReference type="NCBI Taxonomy" id="412755"/>
    <lineage>
        <taxon>unclassified sequences</taxon>
        <taxon>metagenomes</taxon>
        <taxon>ecological metagenomes</taxon>
    </lineage>
</organism>
<evidence type="ECO:0000313" key="5">
    <source>
        <dbReference type="EMBL" id="GAI34313.1"/>
    </source>
</evidence>
<keyword evidence="3" id="KW-0067">ATP-binding</keyword>
<evidence type="ECO:0000256" key="2">
    <source>
        <dbReference type="ARBA" id="ARBA00022741"/>
    </source>
</evidence>
<dbReference type="InterPro" id="IPR051538">
    <property type="entry name" value="Acyl-CoA_Synth/Transferase"/>
</dbReference>
<gene>
    <name evidence="5" type="ORF">S06H3_43756</name>
</gene>
<dbReference type="Pfam" id="PF19045">
    <property type="entry name" value="Ligase_CoA_2"/>
    <property type="match status" value="1"/>
</dbReference>
<keyword evidence="2" id="KW-0547">Nucleotide-binding</keyword>
<dbReference type="InterPro" id="IPR016102">
    <property type="entry name" value="Succinyl-CoA_synth-like"/>
</dbReference>
<evidence type="ECO:0000256" key="1">
    <source>
        <dbReference type="ARBA" id="ARBA00022598"/>
    </source>
</evidence>
<dbReference type="GO" id="GO:0043758">
    <property type="term" value="F:acetate-CoA ligase (ADP-forming) activity"/>
    <property type="evidence" value="ECO:0007669"/>
    <property type="project" value="InterPro"/>
</dbReference>
<dbReference type="InterPro" id="IPR043938">
    <property type="entry name" value="Ligase_CoA_dom"/>
</dbReference>
<comment type="caution">
    <text evidence="5">The sequence shown here is derived from an EMBL/GenBank/DDBJ whole genome shotgun (WGS) entry which is preliminary data.</text>
</comment>
<evidence type="ECO:0000259" key="4">
    <source>
        <dbReference type="Pfam" id="PF19045"/>
    </source>
</evidence>
<dbReference type="PANTHER" id="PTHR43334:SF1">
    <property type="entry name" value="3-HYDROXYPROPIONATE--COA LIGASE [ADP-FORMING]"/>
    <property type="match status" value="1"/>
</dbReference>
<feature type="non-terminal residue" evidence="5">
    <location>
        <position position="146"/>
    </location>
</feature>
<dbReference type="PANTHER" id="PTHR43334">
    <property type="entry name" value="ACETATE--COA LIGASE [ADP-FORMING]"/>
    <property type="match status" value="1"/>
</dbReference>
<name>X1MSN3_9ZZZZ</name>
<dbReference type="SUPFAM" id="SSF52210">
    <property type="entry name" value="Succinyl-CoA synthetase domains"/>
    <property type="match status" value="1"/>
</dbReference>
<dbReference type="GO" id="GO:0005524">
    <property type="term" value="F:ATP binding"/>
    <property type="evidence" value="ECO:0007669"/>
    <property type="project" value="UniProtKB-KW"/>
</dbReference>
<dbReference type="AlphaFoldDB" id="X1MSN3"/>
<dbReference type="Gene3D" id="3.40.50.261">
    <property type="entry name" value="Succinyl-CoA synthetase domains"/>
    <property type="match status" value="1"/>
</dbReference>
<sequence>MATDACEQFSLELANLEEETKERLKEKLPHDSSVANPIDILGDAKSDRYEIALEAILTDPNVDGVIVLLTPQSGSDVDETARLIIKISAGTKKTILTCFMGQKKVKGAIKILQNHGIPNYADPEDAVRVFEAMFRYGEWLKRPKEA</sequence>
<keyword evidence="1" id="KW-0436">Ligase</keyword>
<feature type="domain" description="Ligase-CoA" evidence="4">
    <location>
        <begin position="3"/>
        <end position="136"/>
    </location>
</feature>
<evidence type="ECO:0000256" key="3">
    <source>
        <dbReference type="ARBA" id="ARBA00022840"/>
    </source>
</evidence>
<reference evidence="5" key="1">
    <citation type="journal article" date="2014" name="Front. Microbiol.">
        <title>High frequency of phylogenetically diverse reductive dehalogenase-homologous genes in deep subseafloor sedimentary metagenomes.</title>
        <authorList>
            <person name="Kawai M."/>
            <person name="Futagami T."/>
            <person name="Toyoda A."/>
            <person name="Takaki Y."/>
            <person name="Nishi S."/>
            <person name="Hori S."/>
            <person name="Arai W."/>
            <person name="Tsubouchi T."/>
            <person name="Morono Y."/>
            <person name="Uchiyama I."/>
            <person name="Ito T."/>
            <person name="Fujiyama A."/>
            <person name="Inagaki F."/>
            <person name="Takami H."/>
        </authorList>
    </citation>
    <scope>NUCLEOTIDE SEQUENCE</scope>
    <source>
        <strain evidence="5">Expedition CK06-06</strain>
    </source>
</reference>
<dbReference type="EMBL" id="BARV01027162">
    <property type="protein sequence ID" value="GAI34313.1"/>
    <property type="molecule type" value="Genomic_DNA"/>
</dbReference>
<protein>
    <recommendedName>
        <fullName evidence="4">Ligase-CoA domain-containing protein</fullName>
    </recommendedName>
</protein>
<accession>X1MSN3</accession>
<proteinExistence type="predicted"/>